<comment type="caution">
    <text evidence="1">The sequence shown here is derived from an EMBL/GenBank/DDBJ whole genome shotgun (WGS) entry which is preliminary data.</text>
</comment>
<protein>
    <submittedName>
        <fullName evidence="1">Uncharacterized protein</fullName>
    </submittedName>
</protein>
<evidence type="ECO:0000313" key="2">
    <source>
        <dbReference type="Proteomes" id="UP000827986"/>
    </source>
</evidence>
<reference evidence="1" key="1">
    <citation type="submission" date="2021-09" db="EMBL/GenBank/DDBJ databases">
        <title>The genome of Mauremys mutica provides insights into the evolution of semi-aquatic lifestyle.</title>
        <authorList>
            <person name="Gong S."/>
            <person name="Gao Y."/>
        </authorList>
    </citation>
    <scope>NUCLEOTIDE SEQUENCE</scope>
    <source>
        <strain evidence="1">MM-2020</strain>
        <tissue evidence="1">Muscle</tissue>
    </source>
</reference>
<dbReference type="AlphaFoldDB" id="A0A9D3WLP2"/>
<dbReference type="EMBL" id="JAHDVG010000488">
    <property type="protein sequence ID" value="KAH1164979.1"/>
    <property type="molecule type" value="Genomic_DNA"/>
</dbReference>
<sequence>MVIVLDLLGIKDYSRDMSKSQCLSLCATYAQYFCRGNASSKQLNFSTSVLMHQYTQSKFVNFNTDSSIHFKITDEVDLLAIWESCVCVHRSGANKDSECSA</sequence>
<keyword evidence="2" id="KW-1185">Reference proteome</keyword>
<accession>A0A9D3WLP2</accession>
<evidence type="ECO:0000313" key="1">
    <source>
        <dbReference type="EMBL" id="KAH1164979.1"/>
    </source>
</evidence>
<organism evidence="1 2">
    <name type="scientific">Mauremys mutica</name>
    <name type="common">yellowpond turtle</name>
    <dbReference type="NCBI Taxonomy" id="74926"/>
    <lineage>
        <taxon>Eukaryota</taxon>
        <taxon>Metazoa</taxon>
        <taxon>Chordata</taxon>
        <taxon>Craniata</taxon>
        <taxon>Vertebrata</taxon>
        <taxon>Euteleostomi</taxon>
        <taxon>Archelosauria</taxon>
        <taxon>Testudinata</taxon>
        <taxon>Testudines</taxon>
        <taxon>Cryptodira</taxon>
        <taxon>Durocryptodira</taxon>
        <taxon>Testudinoidea</taxon>
        <taxon>Geoemydidae</taxon>
        <taxon>Geoemydinae</taxon>
        <taxon>Mauremys</taxon>
    </lineage>
</organism>
<gene>
    <name evidence="1" type="ORF">KIL84_022538</name>
</gene>
<name>A0A9D3WLP2_9SAUR</name>
<dbReference type="Proteomes" id="UP000827986">
    <property type="component" value="Unassembled WGS sequence"/>
</dbReference>
<proteinExistence type="predicted"/>